<feature type="compositionally biased region" description="Polar residues" evidence="5">
    <location>
        <begin position="2077"/>
        <end position="2094"/>
    </location>
</feature>
<organism evidence="8 9">
    <name type="scientific">Ridgeia piscesae</name>
    <name type="common">Tubeworm</name>
    <dbReference type="NCBI Taxonomy" id="27915"/>
    <lineage>
        <taxon>Eukaryota</taxon>
        <taxon>Metazoa</taxon>
        <taxon>Spiralia</taxon>
        <taxon>Lophotrochozoa</taxon>
        <taxon>Annelida</taxon>
        <taxon>Polychaeta</taxon>
        <taxon>Sedentaria</taxon>
        <taxon>Canalipalpata</taxon>
        <taxon>Sabellida</taxon>
        <taxon>Siboglinidae</taxon>
        <taxon>Ridgeia</taxon>
    </lineage>
</organism>
<dbReference type="GO" id="GO:0016139">
    <property type="term" value="P:glycoside catabolic process"/>
    <property type="evidence" value="ECO:0007669"/>
    <property type="project" value="TreeGrafter"/>
</dbReference>
<name>A0AAD9KX94_RIDPI</name>
<gene>
    <name evidence="8" type="ORF">NP493_519g05016</name>
</gene>
<dbReference type="SMART" id="SM00293">
    <property type="entry name" value="PWWP"/>
    <property type="match status" value="1"/>
</dbReference>
<feature type="region of interest" description="Disordered" evidence="5">
    <location>
        <begin position="2051"/>
        <end position="2198"/>
    </location>
</feature>
<dbReference type="GO" id="GO:0004557">
    <property type="term" value="F:alpha-galactosidase activity"/>
    <property type="evidence" value="ECO:0007669"/>
    <property type="project" value="TreeGrafter"/>
</dbReference>
<evidence type="ECO:0000256" key="3">
    <source>
        <dbReference type="ARBA" id="ARBA00023295"/>
    </source>
</evidence>
<feature type="compositionally biased region" description="Low complexity" evidence="5">
    <location>
        <begin position="1206"/>
        <end position="1219"/>
    </location>
</feature>
<evidence type="ECO:0000256" key="1">
    <source>
        <dbReference type="ARBA" id="ARBA00009743"/>
    </source>
</evidence>
<dbReference type="PRINTS" id="PR00740">
    <property type="entry name" value="GLHYDRLASE27"/>
</dbReference>
<dbReference type="Gene3D" id="2.30.30.140">
    <property type="match status" value="1"/>
</dbReference>
<dbReference type="Proteomes" id="UP001209878">
    <property type="component" value="Unassembled WGS sequence"/>
</dbReference>
<dbReference type="PROSITE" id="PS50982">
    <property type="entry name" value="MBD"/>
    <property type="match status" value="1"/>
</dbReference>
<feature type="region of interest" description="Disordered" evidence="5">
    <location>
        <begin position="1"/>
        <end position="26"/>
    </location>
</feature>
<evidence type="ECO:0000256" key="4">
    <source>
        <dbReference type="RuleBase" id="RU361168"/>
    </source>
</evidence>
<keyword evidence="3 4" id="KW-0326">Glycosidase</keyword>
<feature type="compositionally biased region" description="Polar residues" evidence="5">
    <location>
        <begin position="1072"/>
        <end position="1111"/>
    </location>
</feature>
<dbReference type="InterPro" id="IPR000111">
    <property type="entry name" value="Glyco_hydro_27/36_CS"/>
</dbReference>
<dbReference type="PROSITE" id="PS00512">
    <property type="entry name" value="ALPHA_GALACTOSIDASE"/>
    <property type="match status" value="1"/>
</dbReference>
<keyword evidence="4" id="KW-1015">Disulfide bond</keyword>
<dbReference type="PANTHER" id="PTHR11452">
    <property type="entry name" value="ALPHA-GALACTOSIDASE/ALPHA-N-ACETYLGALACTOSAMINIDASE"/>
    <property type="match status" value="1"/>
</dbReference>
<feature type="domain" description="PWWP" evidence="6">
    <location>
        <begin position="2260"/>
        <end position="2319"/>
    </location>
</feature>
<feature type="compositionally biased region" description="Basic and acidic residues" evidence="5">
    <location>
        <begin position="731"/>
        <end position="756"/>
    </location>
</feature>
<feature type="region of interest" description="Disordered" evidence="5">
    <location>
        <begin position="622"/>
        <end position="660"/>
    </location>
</feature>
<dbReference type="EMBL" id="JAODUO010000519">
    <property type="protein sequence ID" value="KAK2179015.1"/>
    <property type="molecule type" value="Genomic_DNA"/>
</dbReference>
<keyword evidence="2 4" id="KW-0378">Hydrolase</keyword>
<feature type="compositionally biased region" description="Polar residues" evidence="5">
    <location>
        <begin position="1006"/>
        <end position="1019"/>
    </location>
</feature>
<evidence type="ECO:0000313" key="8">
    <source>
        <dbReference type="EMBL" id="KAK2179015.1"/>
    </source>
</evidence>
<comment type="similarity">
    <text evidence="1 4">Belongs to the glycosyl hydrolase 27 family.</text>
</comment>
<dbReference type="InterPro" id="IPR001739">
    <property type="entry name" value="Methyl_CpG_DNA-bd"/>
</dbReference>
<dbReference type="PROSITE" id="PS50812">
    <property type="entry name" value="PWWP"/>
    <property type="match status" value="1"/>
</dbReference>
<feature type="compositionally biased region" description="Basic and acidic residues" evidence="5">
    <location>
        <begin position="2131"/>
        <end position="2142"/>
    </location>
</feature>
<proteinExistence type="inferred from homology"/>
<dbReference type="SUPFAM" id="SSF63748">
    <property type="entry name" value="Tudor/PWWP/MBT"/>
    <property type="match status" value="1"/>
</dbReference>
<feature type="compositionally biased region" description="Polar residues" evidence="5">
    <location>
        <begin position="1192"/>
        <end position="1205"/>
    </location>
</feature>
<dbReference type="CDD" id="cd14792">
    <property type="entry name" value="GH27"/>
    <property type="match status" value="1"/>
</dbReference>
<comment type="caution">
    <text evidence="8">The sequence shown here is derived from an EMBL/GenBank/DDBJ whole genome shotgun (WGS) entry which is preliminary data.</text>
</comment>
<feature type="compositionally biased region" description="Polar residues" evidence="5">
    <location>
        <begin position="2111"/>
        <end position="2130"/>
    </location>
</feature>
<keyword evidence="9" id="KW-1185">Reference proteome</keyword>
<dbReference type="Pfam" id="PF00855">
    <property type="entry name" value="PWWP"/>
    <property type="match status" value="1"/>
</dbReference>
<feature type="compositionally biased region" description="Polar residues" evidence="5">
    <location>
        <begin position="1026"/>
        <end position="1054"/>
    </location>
</feature>
<dbReference type="EC" id="3.2.1.-" evidence="4"/>
<comment type="subunit">
    <text evidence="4">Homodimer.</text>
</comment>
<dbReference type="InterPro" id="IPR000313">
    <property type="entry name" value="PWWP_dom"/>
</dbReference>
<reference evidence="8" key="1">
    <citation type="journal article" date="2023" name="Mol. Biol. Evol.">
        <title>Third-Generation Sequencing Reveals the Adaptive Role of the Epigenome in Three Deep-Sea Polychaetes.</title>
        <authorList>
            <person name="Perez M."/>
            <person name="Aroh O."/>
            <person name="Sun Y."/>
            <person name="Lan Y."/>
            <person name="Juniper S.K."/>
            <person name="Young C.R."/>
            <person name="Angers B."/>
            <person name="Qian P.Y."/>
        </authorList>
    </citation>
    <scope>NUCLEOTIDE SEQUENCE</scope>
    <source>
        <strain evidence="8">R07B-5</strain>
    </source>
</reference>
<dbReference type="InterPro" id="IPR002241">
    <property type="entry name" value="Glyco_hydro_27"/>
</dbReference>
<dbReference type="SMART" id="SM00391">
    <property type="entry name" value="MBD"/>
    <property type="match status" value="1"/>
</dbReference>
<feature type="compositionally biased region" description="Basic and acidic residues" evidence="5">
    <location>
        <begin position="1505"/>
        <end position="1517"/>
    </location>
</feature>
<feature type="region of interest" description="Disordered" evidence="5">
    <location>
        <begin position="709"/>
        <end position="766"/>
    </location>
</feature>
<feature type="region of interest" description="Disordered" evidence="5">
    <location>
        <begin position="1501"/>
        <end position="1521"/>
    </location>
</feature>
<protein>
    <recommendedName>
        <fullName evidence="4">Alpha-galactosidase</fullName>
        <ecNumber evidence="4">3.2.1.-</ecNumber>
    </recommendedName>
</protein>
<dbReference type="GO" id="GO:0003677">
    <property type="term" value="F:DNA binding"/>
    <property type="evidence" value="ECO:0007669"/>
    <property type="project" value="InterPro"/>
</dbReference>
<dbReference type="Gene3D" id="3.20.20.70">
    <property type="entry name" value="Aldolase class I"/>
    <property type="match status" value="2"/>
</dbReference>
<feature type="region of interest" description="Disordered" evidence="5">
    <location>
        <begin position="1192"/>
        <end position="1234"/>
    </location>
</feature>
<evidence type="ECO:0000259" key="7">
    <source>
        <dbReference type="PROSITE" id="PS50982"/>
    </source>
</evidence>
<dbReference type="InterPro" id="IPR013785">
    <property type="entry name" value="Aldolase_TIM"/>
</dbReference>
<evidence type="ECO:0000256" key="5">
    <source>
        <dbReference type="SAM" id="MobiDB-lite"/>
    </source>
</evidence>
<feature type="region of interest" description="Disordered" evidence="5">
    <location>
        <begin position="1006"/>
        <end position="1117"/>
    </location>
</feature>
<feature type="domain" description="MBD" evidence="7">
    <location>
        <begin position="515"/>
        <end position="585"/>
    </location>
</feature>
<dbReference type="InterPro" id="IPR017853">
    <property type="entry name" value="GH"/>
</dbReference>
<feature type="region of interest" description="Disordered" evidence="5">
    <location>
        <begin position="2227"/>
        <end position="2249"/>
    </location>
</feature>
<dbReference type="FunFam" id="2.30.30.140:FF:000107">
    <property type="entry name" value="Six-banded, isoform H"/>
    <property type="match status" value="1"/>
</dbReference>
<dbReference type="Pfam" id="PF16499">
    <property type="entry name" value="Melibiase_2"/>
    <property type="match status" value="2"/>
</dbReference>
<feature type="compositionally biased region" description="Polar residues" evidence="5">
    <location>
        <begin position="757"/>
        <end position="766"/>
    </location>
</feature>
<evidence type="ECO:0000259" key="6">
    <source>
        <dbReference type="PROSITE" id="PS50812"/>
    </source>
</evidence>
<feature type="compositionally biased region" description="Polar residues" evidence="5">
    <location>
        <begin position="1220"/>
        <end position="1229"/>
    </location>
</feature>
<dbReference type="PANTHER" id="PTHR11452:SF83">
    <property type="entry name" value="ALPHA-GALACTOSIDASE"/>
    <property type="match status" value="1"/>
</dbReference>
<feature type="compositionally biased region" description="Basic residues" evidence="5">
    <location>
        <begin position="643"/>
        <end position="659"/>
    </location>
</feature>
<dbReference type="CDD" id="cd20141">
    <property type="entry name" value="PWWP_MBD5"/>
    <property type="match status" value="1"/>
</dbReference>
<sequence>MQHVGVPQWTARMSEPGGTQPLHSHSHFPQQLHTEQLGMVTAGSYGYSPYKYGEYPGGMSAQPHPQLRPTLPPQGSYDAGYGMMGNVYTNKKYVMSPPVVNQHYDKTQQGMMVGASQQVHPLTYQQPTQAYISTAQPHRITGYINQQSPRMMGYMNQTGYGASAPPQMYNMPKQSGICEGYMDGQSQWVVDAGGGMSHSVPMAVGFADGMVNQTYNMTVYAQPDPSQTYQADMTHRQPILANNLHSPAIVMNNMAARQPFPQQLYQQQQQFCMQQPEGAFSPCANLTPTVYCGHSAALQGNESATYDGRQQCISTMAGLTCPSTVACLTTCVTSASTQSTNQHCLYNNMQYHMGAPVGGDGRVIIHYPQQGMYGSEAGPGNMSKMLPSINVGMCELKQPLLSSAMTLSVVSNSIVTQTAMQHTVATTTFTTLPTSQTMSGCHGGGGMSCCQDNRHQGAIGGEQVEGYTALRQSLPLYNCPNAVVNPGVTAGHPQDTVPLSHVGGWPKEGPCNALSSSDTSSCVTVPFGWKRVIENGIVVYYSPSEARLTSASQMCQYLLMDGTCKCGLECPLLLDRVFHFDPSRQSKPWTPSDIKCADDVTKLCSHKRKIIAMATFQNTTSMQKVPPLPQPGSQGSQVTPQKRLGRKVKNCSRKRRKKSAAVTSPYDGMFVSQLLSCRDKLLEKTLPPLNGPQDPLMPTPELEALLSESAPQKGGEKDETLPQTSSATPPGKEDTTDTREDMHSFTKDHLHTDTRSRSTLQGSVVTPTQRVSTDVVTKVMQTNLGNPFVMGSDSGSQKYIAGGFSSPQNQQRALFQMREKFSHAPAGFTTPVRMTSTLAAPPCYGFPVHQQTDQCGGGGDVSAMYAVRQPSVPPNVIHMMDMSGHMTPSHAMVVNNAVVQHESPDGTNQQVVTQTFHCQRAEFEQRPLGDTGGFAPRGAYPATQYWPYVAPARRKATVKECHAKGYNSVASSRAPCPNVDVRQMWQSQSMSGHVGGIGVSFQKNSMMSSTVSPHVTSQDANKHQMELQSPDDNGTAVSRQESQKSVSAETSFTEVVTEPKCVESQPPGGCVTSPSSERGSISTQHSDVSHESLASDSPNSHTVASHGTSHASRSKTFDGDTDCGMSSHMSVTETQSSSVTTCVTDSTTYSDTSHCCAPVQTTLSACDFPASSLLSAAARGQLSGHSVVSLDSMDTQTPASEPQLQSPVSVSESPAPSCPGQTVNQTSPAVSRRPLESAAVVNGELRVSDTEQSPIQMVQNMISGLEATQNQLAMIAMSKKPSSRRRRTTYSSDIGGQLVSCPDASMQRNSGGSEFACNFPENVTNSNSELVDANMAPMYTTFVPTGIISSAGMPPMSVGTVTAVTNAITQLIPSTQQTNHDLRQEQTVLKQASLQEMHAGTAPHATIGLLLGQQPQLAQQVINQQMMVLQQPSLDQVIGQQVMMGQPPTAQCPPMMHVVSGLGTPVNPVVMINQLGQSTDALPPHPVMLTSVTPVVMAGFNELTPRPDKDSLDKQTDHSTQTQLLPHNAANFGQGLVSDVQLCAGQLLTAQQLQFGLGGVAAIACPSGDNGQMVATQDRGSLTGPALQNFTMPNVELLMKQLSAAAQNPTASAQILQSWAQNLQGQNNLILKNLQSLQQQHQQLLSGAACVADGNTLMTSDPNSDQHTNTDTIQARNPVLASALAQGVCGTTPVNSNSLGTASATHQVEPCDQDVSGEAGRRVTACDSDDDAPSSVDLIYNAVVDAASTGGKVVIAEGHNSDMSDAESLTHVNSVTEETSSVSPSDSGSFAMNSIPNPMNLTAAVSAVMKGQQLDAYTCESVAMATSRSKSMRYMRTNRFRAHGRAIRRRHRLDMHNSSMLRRRAGALSVTRGITSTRVVDVGSSVVTALDLTMPPAGGESTMTTEDHSEMTTYVSSPVGELHKTDAYDELEVSYSHNVQKHSMTTDDDVSASNLEDTHASDMEENADALAECNEGSNDNCHEGNADSCHSDDDANMLDGYQQETMETLGDNEEEDLEVLDQGQEENAVDDGVSGCGEGEDVGEFQGEGIERTESFHGNSSLQETSEKGYSDEVDSPASQKSDQSGFTATSLADVSNGDFDGDSDQDEPINLSNDRPKTVTSVDMSSHQIHQSELRLSKDSDVASSAANDGDEVIDAQSTRGPSSGYDDSSDECGVSDWTNDIGAGDSRSPDRGDVIKENGGIAVNSVYHDSGKLETRNCHISREAKRLMTDRQMDTPSPAEDNEDDLDDACSTPRTFNTGDLVWGQIRGYPSWPGKIVHESEVRGHHESEDGKVWVRWFGDHTFTQVEPVKLKTLTEGLDAQHRETKKHRKGRRMNSTLESAIQEAMLELDKPDTVTEVSVTPLLKHMAVNMAARTRPVLLTLLVALSSVCRGLDNGLARTPPMGWLSWERFECNTDCMDDPDNCIGRVSNVGDHVECSLLEKLLMQMADAMATNGYKEAGYEYITVDDCWPADHRDKDGRLQPDPTRFPHGMKALADYLGVYEDVGRHTCAGAPGSQDHYQQDAETLASWGVDMLKFDGCNTDEQHYQYGYPAMAQFLNKTGRHVMYSCEWPLYERSIGVKVVVGNYGLSRDEERVQFGMWAMFASSLLMSVDLRRVRPESRALLQNKRVIDINQDPLGIPGRRILNDPQCKCPQDPLNGILGRRILSVHVFKTTWCSLP</sequence>
<dbReference type="GO" id="GO:0005737">
    <property type="term" value="C:cytoplasm"/>
    <property type="evidence" value="ECO:0007669"/>
    <property type="project" value="TreeGrafter"/>
</dbReference>
<dbReference type="GO" id="GO:0009311">
    <property type="term" value="P:oligosaccharide metabolic process"/>
    <property type="evidence" value="ECO:0007669"/>
    <property type="project" value="TreeGrafter"/>
</dbReference>
<dbReference type="SUPFAM" id="SSF51445">
    <property type="entry name" value="(Trans)glycosidases"/>
    <property type="match status" value="1"/>
</dbReference>
<evidence type="ECO:0000313" key="9">
    <source>
        <dbReference type="Proteomes" id="UP001209878"/>
    </source>
</evidence>
<accession>A0AAD9KX94</accession>
<feature type="compositionally biased region" description="Basic and acidic residues" evidence="5">
    <location>
        <begin position="2189"/>
        <end position="2198"/>
    </location>
</feature>
<evidence type="ECO:0000256" key="2">
    <source>
        <dbReference type="ARBA" id="ARBA00022801"/>
    </source>
</evidence>